<accession>A0ABS8ZVS1</accession>
<keyword evidence="2" id="KW-1185">Reference proteome</keyword>
<protein>
    <recommendedName>
        <fullName evidence="3">N-acetyltransferase domain-containing protein</fullName>
    </recommendedName>
</protein>
<proteinExistence type="predicted"/>
<evidence type="ECO:0008006" key="3">
    <source>
        <dbReference type="Google" id="ProtNLM"/>
    </source>
</evidence>
<comment type="caution">
    <text evidence="1">The sequence shown here is derived from an EMBL/GenBank/DDBJ whole genome shotgun (WGS) entry which is preliminary data.</text>
</comment>
<dbReference type="RefSeq" id="WP_233734564.1">
    <property type="nucleotide sequence ID" value="NZ_JAJVCN010000005.1"/>
</dbReference>
<dbReference type="Proteomes" id="UP001521150">
    <property type="component" value="Unassembled WGS sequence"/>
</dbReference>
<sequence length="222" mass="24368">MTRTTADRTPPADPWDIRLSYAHEHHWAADPDDGPAFWRVSADIRDDEGGDEGPRPAASHVGDIEFVLMDLFDTRDPFGVLDGHDGDLGVIAETIFSGRRGRGDLAPDLDERLESFGTGLLILNRAKLAPQWRGFGYGVILTGLAIKRLSGGCRAVVCYPAPLADNDDLDDAVRRAATARLSEVWAQLGFEHYRNGVHVLDLALVTLDEALKELRARLEAQS</sequence>
<evidence type="ECO:0000313" key="2">
    <source>
        <dbReference type="Proteomes" id="UP001521150"/>
    </source>
</evidence>
<organism evidence="1 2">
    <name type="scientific">Kibdelosporangium philippinense</name>
    <dbReference type="NCBI Taxonomy" id="211113"/>
    <lineage>
        <taxon>Bacteria</taxon>
        <taxon>Bacillati</taxon>
        <taxon>Actinomycetota</taxon>
        <taxon>Actinomycetes</taxon>
        <taxon>Pseudonocardiales</taxon>
        <taxon>Pseudonocardiaceae</taxon>
        <taxon>Kibdelosporangium</taxon>
    </lineage>
</organism>
<reference evidence="1 2" key="1">
    <citation type="submission" date="2021-12" db="EMBL/GenBank/DDBJ databases">
        <title>Genome sequence of Kibdelosporangium philippinense ATCC 49844.</title>
        <authorList>
            <person name="Fedorov E.A."/>
            <person name="Omeragic M."/>
            <person name="Shalygina K.F."/>
            <person name="Maclea K.S."/>
        </authorList>
    </citation>
    <scope>NUCLEOTIDE SEQUENCE [LARGE SCALE GENOMIC DNA]</scope>
    <source>
        <strain evidence="1 2">ATCC 49844</strain>
    </source>
</reference>
<name>A0ABS8ZVS1_9PSEU</name>
<evidence type="ECO:0000313" key="1">
    <source>
        <dbReference type="EMBL" id="MCE7011806.1"/>
    </source>
</evidence>
<dbReference type="EMBL" id="JAJVCN010000005">
    <property type="protein sequence ID" value="MCE7011806.1"/>
    <property type="molecule type" value="Genomic_DNA"/>
</dbReference>
<gene>
    <name evidence="1" type="ORF">LWC34_54680</name>
</gene>